<keyword evidence="2" id="KW-1185">Reference proteome</keyword>
<proteinExistence type="predicted"/>
<sequence length="174" mass="20517">MVNTISLSYVRLEYEQALANCDFSNASKEPHIRFILHPRSTLTEYWTFVRENNTRPIHLRTIETAIFGPSVKLDPPSFLTDVEARRCAISNLVCDLEVDLELKEDIVDEIISQSDKTFRNMNGFEVGDHKFQWWVTVRLVVLSLRRLDEEDMENDEVIVRLMNDDEEDVRRRRD</sequence>
<dbReference type="AlphaFoldDB" id="W9R1F6"/>
<organism evidence="1 2">
    <name type="scientific">Morus notabilis</name>
    <dbReference type="NCBI Taxonomy" id="981085"/>
    <lineage>
        <taxon>Eukaryota</taxon>
        <taxon>Viridiplantae</taxon>
        <taxon>Streptophyta</taxon>
        <taxon>Embryophyta</taxon>
        <taxon>Tracheophyta</taxon>
        <taxon>Spermatophyta</taxon>
        <taxon>Magnoliopsida</taxon>
        <taxon>eudicotyledons</taxon>
        <taxon>Gunneridae</taxon>
        <taxon>Pentapetalae</taxon>
        <taxon>rosids</taxon>
        <taxon>fabids</taxon>
        <taxon>Rosales</taxon>
        <taxon>Moraceae</taxon>
        <taxon>Moreae</taxon>
        <taxon>Morus</taxon>
    </lineage>
</organism>
<dbReference type="Proteomes" id="UP000030645">
    <property type="component" value="Unassembled WGS sequence"/>
</dbReference>
<evidence type="ECO:0000313" key="1">
    <source>
        <dbReference type="EMBL" id="EXB63835.1"/>
    </source>
</evidence>
<accession>W9R1F6</accession>
<protein>
    <submittedName>
        <fullName evidence="1">Uncharacterized protein</fullName>
    </submittedName>
</protein>
<gene>
    <name evidence="1" type="ORF">L484_021108</name>
</gene>
<evidence type="ECO:0000313" key="2">
    <source>
        <dbReference type="Proteomes" id="UP000030645"/>
    </source>
</evidence>
<reference evidence="2" key="1">
    <citation type="submission" date="2013-01" db="EMBL/GenBank/DDBJ databases">
        <title>Draft Genome Sequence of a Mulberry Tree, Morus notabilis C.K. Schneid.</title>
        <authorList>
            <person name="He N."/>
            <person name="Zhao S."/>
        </authorList>
    </citation>
    <scope>NUCLEOTIDE SEQUENCE</scope>
</reference>
<name>W9R1F6_9ROSA</name>
<dbReference type="EMBL" id="KE344492">
    <property type="protein sequence ID" value="EXB63835.1"/>
    <property type="molecule type" value="Genomic_DNA"/>
</dbReference>